<evidence type="ECO:0000256" key="2">
    <source>
        <dbReference type="ARBA" id="ARBA00012483"/>
    </source>
</evidence>
<keyword evidence="7" id="KW-0862">Zinc</keyword>
<keyword evidence="3" id="KW-0808">Transferase</keyword>
<reference evidence="11 12" key="1">
    <citation type="submission" date="2022-12" db="EMBL/GenBank/DDBJ databases">
        <title>Chromosome-level genome of Tegillarca granosa.</title>
        <authorList>
            <person name="Kim J."/>
        </authorList>
    </citation>
    <scope>NUCLEOTIDE SEQUENCE [LARGE SCALE GENOMIC DNA]</scope>
    <source>
        <strain evidence="11">Teg-2019</strain>
        <tissue evidence="11">Adductor muscle</tissue>
    </source>
</reference>
<organism evidence="11 12">
    <name type="scientific">Tegillarca granosa</name>
    <name type="common">Malaysian cockle</name>
    <name type="synonym">Anadara granosa</name>
    <dbReference type="NCBI Taxonomy" id="220873"/>
    <lineage>
        <taxon>Eukaryota</taxon>
        <taxon>Metazoa</taxon>
        <taxon>Spiralia</taxon>
        <taxon>Lophotrochozoa</taxon>
        <taxon>Mollusca</taxon>
        <taxon>Bivalvia</taxon>
        <taxon>Autobranchia</taxon>
        <taxon>Pteriomorphia</taxon>
        <taxon>Arcoida</taxon>
        <taxon>Arcoidea</taxon>
        <taxon>Arcidae</taxon>
        <taxon>Tegillarca</taxon>
    </lineage>
</organism>
<keyword evidence="6" id="KW-0833">Ubl conjugation pathway</keyword>
<feature type="domain" description="RING-type" evidence="10">
    <location>
        <begin position="278"/>
        <end position="317"/>
    </location>
</feature>
<comment type="catalytic activity">
    <reaction evidence="1">
        <text>S-ubiquitinyl-[E2 ubiquitin-conjugating enzyme]-L-cysteine + [acceptor protein]-L-lysine = [E2 ubiquitin-conjugating enzyme]-L-cysteine + N(6)-ubiquitinyl-[acceptor protein]-L-lysine.</text>
        <dbReference type="EC" id="2.3.2.27"/>
    </reaction>
</comment>
<evidence type="ECO:0000313" key="12">
    <source>
        <dbReference type="Proteomes" id="UP001217089"/>
    </source>
</evidence>
<feature type="region of interest" description="Disordered" evidence="9">
    <location>
        <begin position="505"/>
        <end position="568"/>
    </location>
</feature>
<protein>
    <recommendedName>
        <fullName evidence="2">RING-type E3 ubiquitin transferase</fullName>
        <ecNumber evidence="2">2.3.2.27</ecNumber>
    </recommendedName>
</protein>
<dbReference type="SUPFAM" id="SSF57850">
    <property type="entry name" value="RING/U-box"/>
    <property type="match status" value="1"/>
</dbReference>
<dbReference type="Proteomes" id="UP001217089">
    <property type="component" value="Unassembled WGS sequence"/>
</dbReference>
<evidence type="ECO:0000313" key="11">
    <source>
        <dbReference type="EMBL" id="KAJ8318623.1"/>
    </source>
</evidence>
<evidence type="ECO:0000256" key="6">
    <source>
        <dbReference type="ARBA" id="ARBA00022786"/>
    </source>
</evidence>
<dbReference type="Pfam" id="PF26192">
    <property type="entry name" value="RNF157-like_N"/>
    <property type="match status" value="1"/>
</dbReference>
<keyword evidence="12" id="KW-1185">Reference proteome</keyword>
<evidence type="ECO:0000256" key="8">
    <source>
        <dbReference type="PROSITE-ProRule" id="PRU00175"/>
    </source>
</evidence>
<dbReference type="InterPro" id="IPR058981">
    <property type="entry name" value="MGRN1/RNF157-like_N"/>
</dbReference>
<dbReference type="PANTHER" id="PTHR22996">
    <property type="entry name" value="MAHOGUNIN"/>
    <property type="match status" value="1"/>
</dbReference>
<keyword evidence="4" id="KW-0479">Metal-binding</keyword>
<dbReference type="PANTHER" id="PTHR22996:SF0">
    <property type="entry name" value="RE60872P-RELATED"/>
    <property type="match status" value="1"/>
</dbReference>
<feature type="compositionally biased region" description="Basic and acidic residues" evidence="9">
    <location>
        <begin position="453"/>
        <end position="481"/>
    </location>
</feature>
<name>A0ABQ9FN03_TEGGR</name>
<evidence type="ECO:0000256" key="1">
    <source>
        <dbReference type="ARBA" id="ARBA00000900"/>
    </source>
</evidence>
<feature type="region of interest" description="Disordered" evidence="9">
    <location>
        <begin position="611"/>
        <end position="646"/>
    </location>
</feature>
<dbReference type="EC" id="2.3.2.27" evidence="2"/>
<dbReference type="EMBL" id="JARBDR010000214">
    <property type="protein sequence ID" value="KAJ8318623.1"/>
    <property type="molecule type" value="Genomic_DNA"/>
</dbReference>
<sequence>MGAFASRSNAGVEEVDIASNNAYRYPPKMGNYFGTYFIMGGERFDMSQPEAYLFGENTDLNFLGNKPIPFPYPTPTGNEPTKTLKSLVNIRKDSLRFVKIEDEMAPVDDSSKVQINSRYNLEFTFDSDVRCAITVYYFATEDISNGQIMYHPKDKTMNSETFHYKRGTNQLFSQASHVIEPGKFQDDEWHYSPSKEIIPIVIQCNVEEEEHAFHSHITFACVEKSSVDGSYMVKPLKQKQFVDGLPYLLQEIYGIENKQTDQSKIDPDDEVEDSGAECVICMSDMRDTLILPCRHLCLCSTCAESLRYQASNCPICRSPFRALLQIRAMRRKQPIPLHQGETEDIPVSQEGVPSGYEAVALIEALNGPCNQLFSVGEGFLPPMRLPPIDTDTYHREKKRSSKSKDQNVNQNVMLKSDDKKMLEEEERKTQMVPEVVMTTETSTDVVPGKSPKKKDLPKVVYPDQKDCTDDSKTSDSTEDCHLPTNLKREELKVYDLNESEADSDYELKPIQINTNTRLSMEDLADDEREDTSEGEPEPEPDYDDDATTRTEETDNVQVAASYRSSSQPDIMIEDQATYIQGFSRSAGDINIQDGRGYQMLRLEAGNVSLPGSAHGSTSLEASSFSSTTSSRGLLVHGGNITDEDKE</sequence>
<evidence type="ECO:0000256" key="4">
    <source>
        <dbReference type="ARBA" id="ARBA00022723"/>
    </source>
</evidence>
<dbReference type="InterPro" id="IPR013083">
    <property type="entry name" value="Znf_RING/FYVE/PHD"/>
</dbReference>
<evidence type="ECO:0000256" key="7">
    <source>
        <dbReference type="ARBA" id="ARBA00022833"/>
    </source>
</evidence>
<feature type="region of interest" description="Disordered" evidence="9">
    <location>
        <begin position="386"/>
        <end position="481"/>
    </location>
</feature>
<evidence type="ECO:0000259" key="10">
    <source>
        <dbReference type="PROSITE" id="PS50089"/>
    </source>
</evidence>
<evidence type="ECO:0000256" key="3">
    <source>
        <dbReference type="ARBA" id="ARBA00022679"/>
    </source>
</evidence>
<feature type="compositionally biased region" description="Polar residues" evidence="9">
    <location>
        <begin position="555"/>
        <end position="568"/>
    </location>
</feature>
<keyword evidence="5 8" id="KW-0863">Zinc-finger</keyword>
<evidence type="ECO:0000256" key="9">
    <source>
        <dbReference type="SAM" id="MobiDB-lite"/>
    </source>
</evidence>
<feature type="compositionally biased region" description="Acidic residues" evidence="9">
    <location>
        <begin position="522"/>
        <end position="545"/>
    </location>
</feature>
<dbReference type="InterPro" id="IPR001841">
    <property type="entry name" value="Znf_RING"/>
</dbReference>
<proteinExistence type="predicted"/>
<feature type="compositionally biased region" description="Low complexity" evidence="9">
    <location>
        <begin position="616"/>
        <end position="630"/>
    </location>
</feature>
<dbReference type="Pfam" id="PF13920">
    <property type="entry name" value="zf-C3HC4_3"/>
    <property type="match status" value="1"/>
</dbReference>
<dbReference type="PROSITE" id="PS50089">
    <property type="entry name" value="ZF_RING_2"/>
    <property type="match status" value="1"/>
</dbReference>
<gene>
    <name evidence="11" type="ORF">KUTeg_003714</name>
</gene>
<accession>A0ABQ9FN03</accession>
<dbReference type="SMART" id="SM00184">
    <property type="entry name" value="RING"/>
    <property type="match status" value="1"/>
</dbReference>
<feature type="compositionally biased region" description="Basic and acidic residues" evidence="9">
    <location>
        <begin position="415"/>
        <end position="429"/>
    </location>
</feature>
<evidence type="ECO:0000256" key="5">
    <source>
        <dbReference type="ARBA" id="ARBA00022771"/>
    </source>
</evidence>
<dbReference type="Gene3D" id="3.30.40.10">
    <property type="entry name" value="Zinc/RING finger domain, C3HC4 (zinc finger)"/>
    <property type="match status" value="1"/>
</dbReference>
<comment type="caution">
    <text evidence="11">The sequence shown here is derived from an EMBL/GenBank/DDBJ whole genome shotgun (WGS) entry which is preliminary data.</text>
</comment>
<dbReference type="InterPro" id="IPR045194">
    <property type="entry name" value="MGRN1/RNF157-like"/>
</dbReference>